<sequence>MLGVTLAQVRAHKGRYAASSLAVMIAVAFIVTTLSLGSTVQRSITDALAMQYRGTDYVLEGNFAAADLDQLRTMRGVVAAEPMSTGFVSALVPGQGTRYGLAETLAAPGPLRWHNLSEGRFPEVHGEVLAGSTTGIAPGTVITVDAEGSGGAPLEWTIVGLVDLRGSPQAMDGATFYVPPGLLEELGAETSSVHIASDGTPKVFGTVGNAFPGVPITTGEDAAAAAAEEYLGTSGLLQNVLLGFGAIAVVVAGLVIANTFSVIVASRTRDLALLRTVGATGSQIRASVSLEALIVGAFSAVAGVVLGCGAAYGLRAAGEALSLPIPLHTVSLPTTAIVAGLFVGIVMSLVAAHAPARAATRVSPLAAFRPLETVRESRRTSALRAAIGLMLLGSGIVALVFAALGENILAGCAGGFLTFLAMVVLANRIVPGVVAGLGSVLTRLSGSVGELAVRNASRNPRRTTATAMALLIGVTLTSTIVVGAGLSKVAAAASVNEELPVDVMITSAADTDAQVLDTRIARLADVAGTALADEQRVSSDAGVHSIYAVDSQFGTALRGGTPVPEPGTALLSSDSGLSDGDILTVGDGKMLIVRLGEPTQIPLMNIADAAPASSESLSLIVRLADDLDGNALREVQDQIATVVDEISPGADITGTAAARAVIDTIIDTMVMIVAGLLSVAILIALIGVGNTMALSVIERRRESALLRVVGLHRGSLRSLLIWEASLIAGAATAVGIGLGIVYGTAGTASVFGLDKVVLGAIPAGQLAVIAFAAVAAAVIATLVPARRAVRTSPVEALG</sequence>
<dbReference type="KEGG" id="asd:AS9A_3543"/>
<dbReference type="PANTHER" id="PTHR30572:SF4">
    <property type="entry name" value="ABC TRANSPORTER PERMEASE YTRF"/>
    <property type="match status" value="1"/>
</dbReference>
<evidence type="ECO:0000313" key="9">
    <source>
        <dbReference type="EMBL" id="AEF41981.1"/>
    </source>
</evidence>
<dbReference type="Pfam" id="PF02687">
    <property type="entry name" value="FtsX"/>
    <property type="match status" value="2"/>
</dbReference>
<evidence type="ECO:0000256" key="1">
    <source>
        <dbReference type="ARBA" id="ARBA00004651"/>
    </source>
</evidence>
<dbReference type="RefSeq" id="WP_013808330.1">
    <property type="nucleotide sequence ID" value="NC_015564.1"/>
</dbReference>
<evidence type="ECO:0000256" key="5">
    <source>
        <dbReference type="ARBA" id="ARBA00023136"/>
    </source>
</evidence>
<feature type="domain" description="ABC3 transporter permease C-terminal" evidence="8">
    <location>
        <begin position="244"/>
        <end position="364"/>
    </location>
</feature>
<keyword evidence="2" id="KW-1003">Cell membrane</keyword>
<feature type="domain" description="ABC3 transporter permease C-terminal" evidence="8">
    <location>
        <begin position="677"/>
        <end position="793"/>
    </location>
</feature>
<feature type="transmembrane region" description="Helical" evidence="7">
    <location>
        <begin position="718"/>
        <end position="743"/>
    </location>
</feature>
<dbReference type="InterPro" id="IPR003838">
    <property type="entry name" value="ABC3_permease_C"/>
</dbReference>
<dbReference type="eggNOG" id="COG3127">
    <property type="taxonomic scope" value="Bacteria"/>
</dbReference>
<dbReference type="Proteomes" id="UP000009235">
    <property type="component" value="Chromosome"/>
</dbReference>
<protein>
    <recommendedName>
        <fullName evidence="8">ABC3 transporter permease C-terminal domain-containing protein</fullName>
    </recommendedName>
</protein>
<dbReference type="STRING" id="443218.AS9A_3543"/>
<accession>F6ERA3</accession>
<feature type="transmembrane region" description="Helical" evidence="7">
    <location>
        <begin position="385"/>
        <end position="404"/>
    </location>
</feature>
<dbReference type="AlphaFoldDB" id="F6ERA3"/>
<proteinExistence type="inferred from homology"/>
<feature type="transmembrane region" description="Helical" evidence="7">
    <location>
        <begin position="16"/>
        <end position="36"/>
    </location>
</feature>
<dbReference type="InterPro" id="IPR050250">
    <property type="entry name" value="Macrolide_Exporter_MacB"/>
</dbReference>
<comment type="subcellular location">
    <subcellularLocation>
        <location evidence="1">Cell membrane</location>
        <topology evidence="1">Multi-pass membrane protein</topology>
    </subcellularLocation>
</comment>
<feature type="transmembrane region" description="Helical" evidence="7">
    <location>
        <begin position="240"/>
        <end position="265"/>
    </location>
</feature>
<comment type="similarity">
    <text evidence="6">Belongs to the ABC-4 integral membrane protein family.</text>
</comment>
<evidence type="ECO:0000256" key="4">
    <source>
        <dbReference type="ARBA" id="ARBA00022989"/>
    </source>
</evidence>
<feature type="transmembrane region" description="Helical" evidence="7">
    <location>
        <begin position="332"/>
        <end position="352"/>
    </location>
</feature>
<evidence type="ECO:0000256" key="7">
    <source>
        <dbReference type="SAM" id="Phobius"/>
    </source>
</evidence>
<evidence type="ECO:0000259" key="8">
    <source>
        <dbReference type="Pfam" id="PF02687"/>
    </source>
</evidence>
<evidence type="ECO:0000256" key="3">
    <source>
        <dbReference type="ARBA" id="ARBA00022692"/>
    </source>
</evidence>
<evidence type="ECO:0000256" key="6">
    <source>
        <dbReference type="ARBA" id="ARBA00038076"/>
    </source>
</evidence>
<reference evidence="9 10" key="1">
    <citation type="journal article" date="2011" name="J. Bacteriol.">
        <title>Complete genome sequence of Amycolicicoccus subflavus DQS3-9A1T, an actinomycete isolated from crude oil-polluted soil.</title>
        <authorList>
            <person name="Cai M."/>
            <person name="Chen W.M."/>
            <person name="Nie Y."/>
            <person name="Chi C.Q."/>
            <person name="Wang Y.N."/>
            <person name="Tang Y.Q."/>
            <person name="Li G.Y."/>
            <person name="Wu X.L."/>
        </authorList>
    </citation>
    <scope>NUCLEOTIDE SEQUENCE [LARGE SCALE GENOMIC DNA]</scope>
    <source>
        <strain evidence="10">DSM 45089 / DQS3-9A1</strain>
    </source>
</reference>
<evidence type="ECO:0000313" key="10">
    <source>
        <dbReference type="Proteomes" id="UP000009235"/>
    </source>
</evidence>
<keyword evidence="10" id="KW-1185">Reference proteome</keyword>
<name>F6ERA3_HOYSD</name>
<feature type="transmembrane region" description="Helical" evidence="7">
    <location>
        <begin position="763"/>
        <end position="783"/>
    </location>
</feature>
<dbReference type="GO" id="GO:0005886">
    <property type="term" value="C:plasma membrane"/>
    <property type="evidence" value="ECO:0007669"/>
    <property type="project" value="UniProtKB-SubCell"/>
</dbReference>
<feature type="transmembrane region" description="Helical" evidence="7">
    <location>
        <begin position="416"/>
        <end position="444"/>
    </location>
</feature>
<dbReference type="PANTHER" id="PTHR30572">
    <property type="entry name" value="MEMBRANE COMPONENT OF TRANSPORTER-RELATED"/>
    <property type="match status" value="1"/>
</dbReference>
<dbReference type="HOGENOM" id="CLU_012341_1_0_11"/>
<feature type="transmembrane region" description="Helical" evidence="7">
    <location>
        <begin position="292"/>
        <end position="312"/>
    </location>
</feature>
<dbReference type="OrthoDB" id="9780560at2"/>
<keyword evidence="4 7" id="KW-1133">Transmembrane helix</keyword>
<keyword evidence="5 7" id="KW-0472">Membrane</keyword>
<feature type="transmembrane region" description="Helical" evidence="7">
    <location>
        <begin position="465"/>
        <end position="486"/>
    </location>
</feature>
<keyword evidence="3 7" id="KW-0812">Transmembrane</keyword>
<organism evidence="9 10">
    <name type="scientific">Hoyosella subflava (strain DSM 45089 / JCM 17490 / NBRC 109087 / DQS3-9A1)</name>
    <name type="common">Amycolicicoccus subflavus</name>
    <dbReference type="NCBI Taxonomy" id="443218"/>
    <lineage>
        <taxon>Bacteria</taxon>
        <taxon>Bacillati</taxon>
        <taxon>Actinomycetota</taxon>
        <taxon>Actinomycetes</taxon>
        <taxon>Mycobacteriales</taxon>
        <taxon>Hoyosellaceae</taxon>
        <taxon>Hoyosella</taxon>
    </lineage>
</organism>
<dbReference type="EMBL" id="CP002786">
    <property type="protein sequence ID" value="AEF41981.1"/>
    <property type="molecule type" value="Genomic_DNA"/>
</dbReference>
<gene>
    <name evidence="9" type="ordered locus">AS9A_3543</name>
</gene>
<evidence type="ECO:0000256" key="2">
    <source>
        <dbReference type="ARBA" id="ARBA00022475"/>
    </source>
</evidence>
<feature type="transmembrane region" description="Helical" evidence="7">
    <location>
        <begin position="669"/>
        <end position="697"/>
    </location>
</feature>
<dbReference type="GO" id="GO:0022857">
    <property type="term" value="F:transmembrane transporter activity"/>
    <property type="evidence" value="ECO:0007669"/>
    <property type="project" value="TreeGrafter"/>
</dbReference>